<dbReference type="SUPFAM" id="SSF51338">
    <property type="entry name" value="Composite domain of metallo-dependent hydrolases"/>
    <property type="match status" value="1"/>
</dbReference>
<keyword evidence="2 4" id="KW-0378">Hydrolase</keyword>
<evidence type="ECO:0000259" key="3">
    <source>
        <dbReference type="Pfam" id="PF01979"/>
    </source>
</evidence>
<accession>A0A0D6PV70</accession>
<organism evidence="4 5">
    <name type="scientific">Komagataeibacter europaeus NBRC 3261</name>
    <dbReference type="NCBI Taxonomy" id="1234669"/>
    <lineage>
        <taxon>Bacteria</taxon>
        <taxon>Pseudomonadati</taxon>
        <taxon>Pseudomonadota</taxon>
        <taxon>Alphaproteobacteria</taxon>
        <taxon>Acetobacterales</taxon>
        <taxon>Acetobacteraceae</taxon>
        <taxon>Komagataeibacter</taxon>
    </lineage>
</organism>
<dbReference type="RefSeq" id="WP_048849247.1">
    <property type="nucleotide sequence ID" value="NZ_BANI01000001.1"/>
</dbReference>
<protein>
    <submittedName>
        <fullName evidence="4">Hydroxydechloroatrazine ethylaminohydrolase</fullName>
    </submittedName>
</protein>
<name>A0A0D6PV70_KOMEU</name>
<dbReference type="Gene3D" id="2.30.40.10">
    <property type="entry name" value="Urease, subunit C, domain 1"/>
    <property type="match status" value="1"/>
</dbReference>
<dbReference type="AlphaFoldDB" id="A0A0D6PV70"/>
<dbReference type="GO" id="GO:0016810">
    <property type="term" value="F:hydrolase activity, acting on carbon-nitrogen (but not peptide) bonds"/>
    <property type="evidence" value="ECO:0007669"/>
    <property type="project" value="InterPro"/>
</dbReference>
<dbReference type="SUPFAM" id="SSF51556">
    <property type="entry name" value="Metallo-dependent hydrolases"/>
    <property type="match status" value="1"/>
</dbReference>
<dbReference type="InterPro" id="IPR011059">
    <property type="entry name" value="Metal-dep_hydrolase_composite"/>
</dbReference>
<dbReference type="EMBL" id="BANI01000001">
    <property type="protein sequence ID" value="GAN94918.1"/>
    <property type="molecule type" value="Genomic_DNA"/>
</dbReference>
<comment type="caution">
    <text evidence="4">The sequence shown here is derived from an EMBL/GenBank/DDBJ whole genome shotgun (WGS) entry which is preliminary data.</text>
</comment>
<dbReference type="Proteomes" id="UP000032675">
    <property type="component" value="Unassembled WGS sequence"/>
</dbReference>
<dbReference type="CDD" id="cd01298">
    <property type="entry name" value="ATZ_TRZ_like"/>
    <property type="match status" value="1"/>
</dbReference>
<dbReference type="Pfam" id="PF01979">
    <property type="entry name" value="Amidohydro_1"/>
    <property type="match status" value="1"/>
</dbReference>
<evidence type="ECO:0000256" key="2">
    <source>
        <dbReference type="ARBA" id="ARBA00022801"/>
    </source>
</evidence>
<evidence type="ECO:0000313" key="5">
    <source>
        <dbReference type="Proteomes" id="UP000032675"/>
    </source>
</evidence>
<sequence length="449" mass="49001">MIDILICDAHLYIDREWEIPGGWIAIEKDRVHSVGGPGQPPPPAARVISAHGRLVTPGLVNAHHHMYQNLTRSYAPATRMRLLPWLQTLYPLWTGLDADSVFTSSYVAMVELLLGGCTTSMDHMYVHPRPRLIDEQFRAAREIGFRFYATRGSMTRAQEDGGLPPTAVVQDEDTIMADCERLASAYHDPGPGAMGRVALGPVSLFSASEGIMRKSLAMAERLDLRLHTHLAEDMEEDDYCLSLYGCTPTEQFERMGWSCPRTWIAHYIYPSSSEIDRIAGAGVSVVQCPSSNMMIGGGSADALDMRERGIRVGLGCNGSATTDHASMWMETRNAMLLGRISHGPQAMGAREALDMATRGGAACLGWEDEIGHLRPGACADLVIWHASDVALAGALTDPLEAWLRCGPTVAGTTIVAGKVLVENCEPTMAALGDILREHARQARRIQRLD</sequence>
<reference evidence="4 5" key="1">
    <citation type="submission" date="2012-11" db="EMBL/GenBank/DDBJ databases">
        <title>Whole genome sequence of Gluconacetobacter europaeus NBRC3261.</title>
        <authorList>
            <person name="Azuma Y."/>
            <person name="Higashiura N."/>
            <person name="Hirakawa H."/>
            <person name="Matsushita K."/>
        </authorList>
    </citation>
    <scope>NUCLEOTIDE SEQUENCE [LARGE SCALE GENOMIC DNA]</scope>
    <source>
        <strain evidence="4 5">NBRC 3261</strain>
    </source>
</reference>
<gene>
    <name evidence="4" type="ORF">Geu3261_0001_013</name>
</gene>
<dbReference type="PANTHER" id="PTHR43794:SF11">
    <property type="entry name" value="AMIDOHYDROLASE-RELATED DOMAIN-CONTAINING PROTEIN"/>
    <property type="match status" value="1"/>
</dbReference>
<dbReference type="InterPro" id="IPR050287">
    <property type="entry name" value="MTA/SAH_deaminase"/>
</dbReference>
<dbReference type="Gene3D" id="3.20.20.140">
    <property type="entry name" value="Metal-dependent hydrolases"/>
    <property type="match status" value="1"/>
</dbReference>
<dbReference type="InterPro" id="IPR032466">
    <property type="entry name" value="Metal_Hydrolase"/>
</dbReference>
<dbReference type="PANTHER" id="PTHR43794">
    <property type="entry name" value="AMINOHYDROLASE SSNA-RELATED"/>
    <property type="match status" value="1"/>
</dbReference>
<feature type="domain" description="Amidohydrolase-related" evidence="3">
    <location>
        <begin position="54"/>
        <end position="386"/>
    </location>
</feature>
<dbReference type="InterPro" id="IPR006680">
    <property type="entry name" value="Amidohydro-rel"/>
</dbReference>
<comment type="similarity">
    <text evidence="1">Belongs to the metallo-dependent hydrolases superfamily. ATZ/TRZ family.</text>
</comment>
<evidence type="ECO:0000313" key="4">
    <source>
        <dbReference type="EMBL" id="GAN94918.1"/>
    </source>
</evidence>
<evidence type="ECO:0000256" key="1">
    <source>
        <dbReference type="ARBA" id="ARBA00006745"/>
    </source>
</evidence>
<proteinExistence type="inferred from homology"/>